<evidence type="ECO:0000313" key="1">
    <source>
        <dbReference type="EMBL" id="KHG22485.1"/>
    </source>
</evidence>
<dbReference type="Proteomes" id="UP000032142">
    <property type="component" value="Unassembled WGS sequence"/>
</dbReference>
<accession>A0A0B0PC60</accession>
<name>A0A0B0PC60_GOSAR</name>
<dbReference type="AlphaFoldDB" id="A0A0B0PC60"/>
<gene>
    <name evidence="1" type="ORF">F383_07991</name>
</gene>
<proteinExistence type="predicted"/>
<reference evidence="2" key="1">
    <citation type="submission" date="2014-09" db="EMBL/GenBank/DDBJ databases">
        <authorList>
            <person name="Mudge J."/>
            <person name="Ramaraj T."/>
            <person name="Lindquist I.E."/>
            <person name="Bharti A.K."/>
            <person name="Sundararajan A."/>
            <person name="Cameron C.T."/>
            <person name="Woodward J.E."/>
            <person name="May G.D."/>
            <person name="Brubaker C."/>
            <person name="Broadhvest J."/>
            <person name="Wilkins T.A."/>
        </authorList>
    </citation>
    <scope>NUCLEOTIDE SEQUENCE</scope>
    <source>
        <strain evidence="2">cv. AKA8401</strain>
    </source>
</reference>
<keyword evidence="2" id="KW-1185">Reference proteome</keyword>
<organism evidence="1 2">
    <name type="scientific">Gossypium arboreum</name>
    <name type="common">Tree cotton</name>
    <name type="synonym">Gossypium nanking</name>
    <dbReference type="NCBI Taxonomy" id="29729"/>
    <lineage>
        <taxon>Eukaryota</taxon>
        <taxon>Viridiplantae</taxon>
        <taxon>Streptophyta</taxon>
        <taxon>Embryophyta</taxon>
        <taxon>Tracheophyta</taxon>
        <taxon>Spermatophyta</taxon>
        <taxon>Magnoliopsida</taxon>
        <taxon>eudicotyledons</taxon>
        <taxon>Gunneridae</taxon>
        <taxon>Pentapetalae</taxon>
        <taxon>rosids</taxon>
        <taxon>malvids</taxon>
        <taxon>Malvales</taxon>
        <taxon>Malvaceae</taxon>
        <taxon>Malvoideae</taxon>
        <taxon>Gossypium</taxon>
    </lineage>
</organism>
<sequence>MNNYVNVYLIQVRMICIWNLAMKGEYEYNLLILIMND</sequence>
<evidence type="ECO:0000313" key="2">
    <source>
        <dbReference type="Proteomes" id="UP000032142"/>
    </source>
</evidence>
<dbReference type="EMBL" id="KN421927">
    <property type="protein sequence ID" value="KHG22485.1"/>
    <property type="molecule type" value="Genomic_DNA"/>
</dbReference>
<protein>
    <submittedName>
        <fullName evidence="1">Uncharacterized protein</fullName>
    </submittedName>
</protein>